<keyword evidence="2" id="KW-0378">Hydrolase</keyword>
<dbReference type="AlphaFoldDB" id="A0A3E3DZU3"/>
<reference evidence="2 3" key="1">
    <citation type="submission" date="2018-08" db="EMBL/GenBank/DDBJ databases">
        <title>A genome reference for cultivated species of the human gut microbiota.</title>
        <authorList>
            <person name="Zou Y."/>
            <person name="Xue W."/>
            <person name="Luo G."/>
        </authorList>
    </citation>
    <scope>NUCLEOTIDE SEQUENCE [LARGE SCALE GENOMIC DNA]</scope>
    <source>
        <strain evidence="2 3">TF08-11</strain>
    </source>
</reference>
<dbReference type="InterPro" id="IPR002711">
    <property type="entry name" value="HNH"/>
</dbReference>
<dbReference type="GO" id="GO:0003676">
    <property type="term" value="F:nucleic acid binding"/>
    <property type="evidence" value="ECO:0007669"/>
    <property type="project" value="InterPro"/>
</dbReference>
<comment type="caution">
    <text evidence="2">The sequence shown here is derived from an EMBL/GenBank/DDBJ whole genome shotgun (WGS) entry which is preliminary data.</text>
</comment>
<protein>
    <submittedName>
        <fullName evidence="2">HNH endonuclease</fullName>
    </submittedName>
</protein>
<name>A0A3E3DZU3_9FIRM</name>
<dbReference type="InterPro" id="IPR003615">
    <property type="entry name" value="HNH_nuc"/>
</dbReference>
<dbReference type="GO" id="GO:0004519">
    <property type="term" value="F:endonuclease activity"/>
    <property type="evidence" value="ECO:0007669"/>
    <property type="project" value="UniProtKB-KW"/>
</dbReference>
<dbReference type="CDD" id="cd00085">
    <property type="entry name" value="HNHc"/>
    <property type="match status" value="1"/>
</dbReference>
<dbReference type="RefSeq" id="WP_117446756.1">
    <property type="nucleotide sequence ID" value="NZ_JBFBOW010000001.1"/>
</dbReference>
<feature type="domain" description="HNH" evidence="1">
    <location>
        <begin position="36"/>
        <end position="88"/>
    </location>
</feature>
<dbReference type="EMBL" id="QUSK01000021">
    <property type="protein sequence ID" value="RGD74812.1"/>
    <property type="molecule type" value="Genomic_DNA"/>
</dbReference>
<dbReference type="Pfam" id="PF01844">
    <property type="entry name" value="HNH"/>
    <property type="match status" value="1"/>
</dbReference>
<keyword evidence="2" id="KW-0255">Endonuclease</keyword>
<accession>A0A3E3DZU3</accession>
<evidence type="ECO:0000313" key="3">
    <source>
        <dbReference type="Proteomes" id="UP000260721"/>
    </source>
</evidence>
<sequence length="107" mass="12451">MKYYGNQGARNYARKFYSSKAWTVKSKAYRKSHPLCERCLKRGIYTKSTCVHHKEHISKDNCNDMSVLLGDDNLEALCDDCHAKEHSKRTYYEFNEDGSMVLGDDDE</sequence>
<evidence type="ECO:0000313" key="2">
    <source>
        <dbReference type="EMBL" id="RGD74812.1"/>
    </source>
</evidence>
<evidence type="ECO:0000259" key="1">
    <source>
        <dbReference type="Pfam" id="PF01844"/>
    </source>
</evidence>
<keyword evidence="2" id="KW-0540">Nuclease</keyword>
<proteinExistence type="predicted"/>
<gene>
    <name evidence="2" type="ORF">DXC78_09245</name>
</gene>
<organism evidence="2 3">
    <name type="scientific">Faecalicoccus pleomorphus</name>
    <dbReference type="NCBI Taxonomy" id="1323"/>
    <lineage>
        <taxon>Bacteria</taxon>
        <taxon>Bacillati</taxon>
        <taxon>Bacillota</taxon>
        <taxon>Erysipelotrichia</taxon>
        <taxon>Erysipelotrichales</taxon>
        <taxon>Erysipelotrichaceae</taxon>
        <taxon>Faecalicoccus</taxon>
    </lineage>
</organism>
<dbReference type="Proteomes" id="UP000260721">
    <property type="component" value="Unassembled WGS sequence"/>
</dbReference>
<dbReference type="GO" id="GO:0008270">
    <property type="term" value="F:zinc ion binding"/>
    <property type="evidence" value="ECO:0007669"/>
    <property type="project" value="InterPro"/>
</dbReference>